<sequence length="231" mass="25770">MIFSASLALLVAVATVAAQEDAASLRRTHGCTEFQMVSSDGCVPCPGRGFARLPLNKDCYDAFEVLSAFTGDSYMNPMIDRDSNSSRSIFNPTIMKAIDGIREDNFGPDENSNMTIGSSLQFNFGSLSTKRFVEKIVVWKRKGNDCSFDPNDYTFDSVERRLGNVRYMGFCLPIDKGEYFVVSCSRMLMVSISVRRRDSRPMTACDVPAELEVYGSRPTLIANLQYFDRNG</sequence>
<dbReference type="Proteomes" id="UP000095280">
    <property type="component" value="Unplaced"/>
</dbReference>
<accession>A0A1I8H3J5</accession>
<organism evidence="1 2">
    <name type="scientific">Macrostomum lignano</name>
    <dbReference type="NCBI Taxonomy" id="282301"/>
    <lineage>
        <taxon>Eukaryota</taxon>
        <taxon>Metazoa</taxon>
        <taxon>Spiralia</taxon>
        <taxon>Lophotrochozoa</taxon>
        <taxon>Platyhelminthes</taxon>
        <taxon>Rhabditophora</taxon>
        <taxon>Macrostomorpha</taxon>
        <taxon>Macrostomida</taxon>
        <taxon>Macrostomidae</taxon>
        <taxon>Macrostomum</taxon>
    </lineage>
</organism>
<protein>
    <submittedName>
        <fullName evidence="2">Secreted protein</fullName>
    </submittedName>
</protein>
<dbReference type="WBParaSite" id="maker-uti_cns_0004175-snap-gene-0.3-mRNA-1">
    <property type="protein sequence ID" value="maker-uti_cns_0004175-snap-gene-0.3-mRNA-1"/>
    <property type="gene ID" value="maker-uti_cns_0004175-snap-gene-0.3"/>
</dbReference>
<evidence type="ECO:0000313" key="2">
    <source>
        <dbReference type="WBParaSite" id="maker-uti_cns_0004175-snap-gene-0.3-mRNA-1"/>
    </source>
</evidence>
<dbReference type="AlphaFoldDB" id="A0A1I8H3J5"/>
<reference evidence="2" key="1">
    <citation type="submission" date="2016-11" db="UniProtKB">
        <authorList>
            <consortium name="WormBaseParasite"/>
        </authorList>
    </citation>
    <scope>IDENTIFICATION</scope>
</reference>
<evidence type="ECO:0000313" key="1">
    <source>
        <dbReference type="Proteomes" id="UP000095280"/>
    </source>
</evidence>
<keyword evidence="1" id="KW-1185">Reference proteome</keyword>
<proteinExistence type="predicted"/>
<name>A0A1I8H3J5_9PLAT</name>